<dbReference type="Proteomes" id="UP000325933">
    <property type="component" value="Unassembled WGS sequence"/>
</dbReference>
<dbReference type="Gene3D" id="3.40.50.1820">
    <property type="entry name" value="alpha/beta hydrolase"/>
    <property type="match status" value="1"/>
</dbReference>
<dbReference type="InterPro" id="IPR029058">
    <property type="entry name" value="AB_hydrolase_fold"/>
</dbReference>
<protein>
    <submittedName>
        <fullName evidence="3">Type IV secretion system protein VirJ</fullName>
    </submittedName>
</protein>
<evidence type="ECO:0000313" key="2">
    <source>
        <dbReference type="EMBL" id="KAA9013533.1"/>
    </source>
</evidence>
<accession>A0A5J5HWR2</accession>
<dbReference type="Proteomes" id="UP000326364">
    <property type="component" value="Unassembled WGS sequence"/>
</dbReference>
<keyword evidence="5" id="KW-1185">Reference proteome</keyword>
<dbReference type="InterPro" id="IPR010333">
    <property type="entry name" value="VirJ"/>
</dbReference>
<sequence length="243" mass="25956">MSRTTIGLAGFTGALLLALCYIGYIGNGALFDTLPAQAPLRQHQPRAVALYLSGDMGFHAGLGPDVAERLTRQGIPVVAENSLHFFRTRRTPEEAGAMIADGLRRAIALDPDARLLLLGQSFGADVIAPSLPYVPTELRRRIAFIGLIVPGATRQWRASPSEIFSFNEPEEDAVIAAQKLSWTPLLCIHGADEDSSLCPALRQSNVTRLELPGGHPLHHDADAVSAALLQGIGRAVGARDAAR</sequence>
<comment type="caution">
    <text evidence="3">The sequence shown here is derived from an EMBL/GenBank/DDBJ whole genome shotgun (WGS) entry which is preliminary data.</text>
</comment>
<proteinExistence type="predicted"/>
<evidence type="ECO:0000313" key="5">
    <source>
        <dbReference type="Proteomes" id="UP000326364"/>
    </source>
</evidence>
<evidence type="ECO:0000313" key="4">
    <source>
        <dbReference type="Proteomes" id="UP000325933"/>
    </source>
</evidence>
<dbReference type="Pfam" id="PF06057">
    <property type="entry name" value="VirJ"/>
    <property type="match status" value="1"/>
</dbReference>
<dbReference type="EMBL" id="VYQA01000016">
    <property type="protein sequence ID" value="KAA9026595.1"/>
    <property type="molecule type" value="Genomic_DNA"/>
</dbReference>
<name>A0A5J5HWR2_9SPHN</name>
<organism evidence="3 4">
    <name type="scientific">Sphingobium limneticum</name>
    <dbReference type="NCBI Taxonomy" id="1007511"/>
    <lineage>
        <taxon>Bacteria</taxon>
        <taxon>Pseudomonadati</taxon>
        <taxon>Pseudomonadota</taxon>
        <taxon>Alphaproteobacteria</taxon>
        <taxon>Sphingomonadales</taxon>
        <taxon>Sphingomonadaceae</taxon>
        <taxon>Sphingobium</taxon>
    </lineage>
</organism>
<dbReference type="AlphaFoldDB" id="A0A5J5HWR2"/>
<gene>
    <name evidence="3" type="ORF">F4U95_18720</name>
    <name evidence="2" type="ORF">F4U96_18595</name>
</gene>
<evidence type="ECO:0000259" key="1">
    <source>
        <dbReference type="Pfam" id="PF06057"/>
    </source>
</evidence>
<dbReference type="EMBL" id="VYQB01000016">
    <property type="protein sequence ID" value="KAA9013533.1"/>
    <property type="molecule type" value="Genomic_DNA"/>
</dbReference>
<dbReference type="RefSeq" id="WP_120252672.1">
    <property type="nucleotide sequence ID" value="NZ_VYPZ01000027.1"/>
</dbReference>
<evidence type="ECO:0000313" key="3">
    <source>
        <dbReference type="EMBL" id="KAA9026595.1"/>
    </source>
</evidence>
<feature type="domain" description="Bacterial virulence" evidence="1">
    <location>
        <begin position="48"/>
        <end position="234"/>
    </location>
</feature>
<reference evidence="4 5" key="1">
    <citation type="submission" date="2019-09" db="EMBL/GenBank/DDBJ databases">
        <authorList>
            <person name="Feng G."/>
        </authorList>
    </citation>
    <scope>NUCLEOTIDE SEQUENCE [LARGE SCALE GENOMIC DNA]</scope>
    <source>
        <strain evidence="3 4">KACC 19283</strain>
        <strain evidence="2 5">KACC 19284</strain>
    </source>
</reference>
<dbReference type="SUPFAM" id="SSF53474">
    <property type="entry name" value="alpha/beta-Hydrolases"/>
    <property type="match status" value="1"/>
</dbReference>